<reference evidence="2 3" key="1">
    <citation type="submission" date="2020-09" db="EMBL/GenBank/DDBJ databases">
        <title>Pseudoxanthomonas sp. CAU 1598 isolated from sand of Yaerae Beach.</title>
        <authorList>
            <person name="Kim W."/>
        </authorList>
    </citation>
    <scope>NUCLEOTIDE SEQUENCE [LARGE SCALE GENOMIC DNA]</scope>
    <source>
        <strain evidence="2 3">CAU 1598</strain>
    </source>
</reference>
<protein>
    <submittedName>
        <fullName evidence="2">Transglutaminase domain-containing protein</fullName>
    </submittedName>
</protein>
<keyword evidence="3" id="KW-1185">Reference proteome</keyword>
<dbReference type="AlphaFoldDB" id="A0AAW3ZRE0"/>
<evidence type="ECO:0000313" key="2">
    <source>
        <dbReference type="EMBL" id="MBD8528034.1"/>
    </source>
</evidence>
<evidence type="ECO:0000259" key="1">
    <source>
        <dbReference type="Pfam" id="PF01841"/>
    </source>
</evidence>
<dbReference type="Gene3D" id="3.10.620.30">
    <property type="match status" value="1"/>
</dbReference>
<feature type="domain" description="Transglutaminase-like" evidence="1">
    <location>
        <begin position="100"/>
        <end position="174"/>
    </location>
</feature>
<dbReference type="SUPFAM" id="SSF54001">
    <property type="entry name" value="Cysteine proteinases"/>
    <property type="match status" value="1"/>
</dbReference>
<comment type="caution">
    <text evidence="2">The sequence shown here is derived from an EMBL/GenBank/DDBJ whole genome shotgun (WGS) entry which is preliminary data.</text>
</comment>
<accession>A0AAW3ZRE0</accession>
<dbReference type="RefSeq" id="WP_192031455.1">
    <property type="nucleotide sequence ID" value="NZ_JACYTR010000078.1"/>
</dbReference>
<dbReference type="InterPro" id="IPR002931">
    <property type="entry name" value="Transglutaminase-like"/>
</dbReference>
<organism evidence="2 3">
    <name type="scientific">Pseudomarimonas arenosa</name>
    <dbReference type="NCBI Taxonomy" id="2774145"/>
    <lineage>
        <taxon>Bacteria</taxon>
        <taxon>Pseudomonadati</taxon>
        <taxon>Pseudomonadota</taxon>
        <taxon>Gammaproteobacteria</taxon>
        <taxon>Lysobacterales</taxon>
        <taxon>Lysobacteraceae</taxon>
        <taxon>Pseudomarimonas</taxon>
    </lineage>
</organism>
<dbReference type="EMBL" id="JACYTR010000078">
    <property type="protein sequence ID" value="MBD8528034.1"/>
    <property type="molecule type" value="Genomic_DNA"/>
</dbReference>
<dbReference type="Pfam" id="PF01841">
    <property type="entry name" value="Transglut_core"/>
    <property type="match status" value="1"/>
</dbReference>
<gene>
    <name evidence="2" type="ORF">IFO71_19980</name>
</gene>
<dbReference type="Proteomes" id="UP000613768">
    <property type="component" value="Unassembled WGS sequence"/>
</dbReference>
<name>A0AAW3ZRE0_9GAMM</name>
<dbReference type="InterPro" id="IPR038765">
    <property type="entry name" value="Papain-like_cys_pep_sf"/>
</dbReference>
<proteinExistence type="predicted"/>
<sequence length="247" mass="27314">MLSGLVGSSRGRYIDLPSGPGAPRFTAEVSFSPGLSLHWEGDWIEQAAGRLQSGPRKHGFLAVSTVSSWAEVAKQWSHRQDRFMQSASEALKSIPAVQLDDPKAVLQHYWTWLRREFDYQPTQRVFEGSTAPMPLEHVLATRRGDCDDLSLLLAAVLQRHGIASETVLLDTRLNDVPKSRLPTHQVNHVILYLPELNKYIDPTLAARSPLPTAGRSDYPFAVHTRSAAIRAIRRGAATDGVVRPAGH</sequence>
<evidence type="ECO:0000313" key="3">
    <source>
        <dbReference type="Proteomes" id="UP000613768"/>
    </source>
</evidence>